<dbReference type="PANTHER" id="PTHR23502">
    <property type="entry name" value="MAJOR FACILITATOR SUPERFAMILY"/>
    <property type="match status" value="1"/>
</dbReference>
<keyword evidence="4 5" id="KW-0472">Membrane</keyword>
<evidence type="ECO:0000259" key="6">
    <source>
        <dbReference type="PROSITE" id="PS50850"/>
    </source>
</evidence>
<dbReference type="GO" id="GO:0005886">
    <property type="term" value="C:plasma membrane"/>
    <property type="evidence" value="ECO:0007669"/>
    <property type="project" value="TreeGrafter"/>
</dbReference>
<dbReference type="PANTHER" id="PTHR23502:SF138">
    <property type="entry name" value="MAJOR FACILITATOR SUPERFAMILY (MFS) PROFILE DOMAIN-CONTAINING PROTEIN-RELATED"/>
    <property type="match status" value="1"/>
</dbReference>
<feature type="transmembrane region" description="Helical" evidence="5">
    <location>
        <begin position="327"/>
        <end position="349"/>
    </location>
</feature>
<name>A0AAD9SL07_PHOAM</name>
<protein>
    <recommendedName>
        <fullName evidence="6">Major facilitator superfamily (MFS) profile domain-containing protein</fullName>
    </recommendedName>
</protein>
<accession>A0AAD9SL07</accession>
<evidence type="ECO:0000313" key="8">
    <source>
        <dbReference type="Proteomes" id="UP001265746"/>
    </source>
</evidence>
<evidence type="ECO:0000256" key="1">
    <source>
        <dbReference type="ARBA" id="ARBA00004141"/>
    </source>
</evidence>
<dbReference type="CDD" id="cd17323">
    <property type="entry name" value="MFS_Tpo1_MDR_like"/>
    <property type="match status" value="1"/>
</dbReference>
<dbReference type="EMBL" id="JAUJFL010000002">
    <property type="protein sequence ID" value="KAK2610908.1"/>
    <property type="molecule type" value="Genomic_DNA"/>
</dbReference>
<comment type="subcellular location">
    <subcellularLocation>
        <location evidence="1">Membrane</location>
        <topology evidence="1">Multi-pass membrane protein</topology>
    </subcellularLocation>
</comment>
<feature type="transmembrane region" description="Helical" evidence="5">
    <location>
        <begin position="89"/>
        <end position="111"/>
    </location>
</feature>
<proteinExistence type="predicted"/>
<feature type="transmembrane region" description="Helical" evidence="5">
    <location>
        <begin position="183"/>
        <end position="206"/>
    </location>
</feature>
<feature type="transmembrane region" description="Helical" evidence="5">
    <location>
        <begin position="402"/>
        <end position="421"/>
    </location>
</feature>
<dbReference type="InterPro" id="IPR020846">
    <property type="entry name" value="MFS_dom"/>
</dbReference>
<gene>
    <name evidence="7" type="ORF">N8I77_004297</name>
</gene>
<feature type="transmembrane region" description="Helical" evidence="5">
    <location>
        <begin position="369"/>
        <end position="390"/>
    </location>
</feature>
<dbReference type="GO" id="GO:0022857">
    <property type="term" value="F:transmembrane transporter activity"/>
    <property type="evidence" value="ECO:0007669"/>
    <property type="project" value="InterPro"/>
</dbReference>
<sequence>MIAIVVGIGAMMIEKLSMGMGKPIPPMLPDQDNYTVEFDEANDALHPYNWKRSTKLFASILVCTGTFIVSFTSAVFAPATKTASNELDVSTEVGTLGTTLYVLGFASGPVLWAPMSELWGRRWPLTTSMLAGGIFTVASASAKDIQTLLICRFFAGACGAGQLTVVPGVLADVFDNTYRGVAISLYALTVFGGPFIAPFVGGFIVSSSLGWRWALYIPAILSFANGFISLFFLRETYAPCILVEKAAALRRRTKNCCIQAKHETVEVDARALIEKYFTRPLVMLVTEPVILFVSLYMSFIYGLVYCLLTAYPFVFEEVHGMTPGVSGLPFVGLLVGQVLALIFILSQHWTYVEKLAENKNVPVPEWRLAPSLLGAPIFAIGIFWFGWTGFKPQIHWAAPTLAGLFIGFGILCVFLPCFNYLVDAYLPLLISCTFDDALLNCDRAASTVAANIILRSAVAAGFPLFSRQMFENLGVQWACTLLGCLAVIMIPIPFAFRVYGPHLRSKSKLLQQDEVED</sequence>
<dbReference type="SUPFAM" id="SSF103473">
    <property type="entry name" value="MFS general substrate transporter"/>
    <property type="match status" value="1"/>
</dbReference>
<dbReference type="FunFam" id="1.20.1250.20:FF:000011">
    <property type="entry name" value="MFS multidrug transporter, putative"/>
    <property type="match status" value="1"/>
</dbReference>
<evidence type="ECO:0000256" key="4">
    <source>
        <dbReference type="ARBA" id="ARBA00023136"/>
    </source>
</evidence>
<feature type="transmembrane region" description="Helical" evidence="5">
    <location>
        <begin position="213"/>
        <end position="233"/>
    </location>
</feature>
<reference evidence="7" key="1">
    <citation type="submission" date="2023-06" db="EMBL/GenBank/DDBJ databases">
        <authorList>
            <person name="Noh H."/>
        </authorList>
    </citation>
    <scope>NUCLEOTIDE SEQUENCE</scope>
    <source>
        <strain evidence="7">DUCC20226</strain>
    </source>
</reference>
<feature type="domain" description="Major facilitator superfamily (MFS) profile" evidence="6">
    <location>
        <begin position="58"/>
        <end position="517"/>
    </location>
</feature>
<dbReference type="Pfam" id="PF07690">
    <property type="entry name" value="MFS_1"/>
    <property type="match status" value="1"/>
</dbReference>
<keyword evidence="8" id="KW-1185">Reference proteome</keyword>
<dbReference type="Gene3D" id="1.20.1250.20">
    <property type="entry name" value="MFS general substrate transporter like domains"/>
    <property type="match status" value="1"/>
</dbReference>
<keyword evidence="2 5" id="KW-0812">Transmembrane</keyword>
<organism evidence="7 8">
    <name type="scientific">Phomopsis amygdali</name>
    <name type="common">Fusicoccum amygdali</name>
    <dbReference type="NCBI Taxonomy" id="1214568"/>
    <lineage>
        <taxon>Eukaryota</taxon>
        <taxon>Fungi</taxon>
        <taxon>Dikarya</taxon>
        <taxon>Ascomycota</taxon>
        <taxon>Pezizomycotina</taxon>
        <taxon>Sordariomycetes</taxon>
        <taxon>Sordariomycetidae</taxon>
        <taxon>Diaporthales</taxon>
        <taxon>Diaporthaceae</taxon>
        <taxon>Diaporthe</taxon>
    </lineage>
</organism>
<comment type="caution">
    <text evidence="7">The sequence shown here is derived from an EMBL/GenBank/DDBJ whole genome shotgun (WGS) entry which is preliminary data.</text>
</comment>
<feature type="transmembrane region" description="Helical" evidence="5">
    <location>
        <begin position="289"/>
        <end position="315"/>
    </location>
</feature>
<dbReference type="Proteomes" id="UP001265746">
    <property type="component" value="Unassembled WGS sequence"/>
</dbReference>
<dbReference type="PROSITE" id="PS50850">
    <property type="entry name" value="MFS"/>
    <property type="match status" value="1"/>
</dbReference>
<dbReference type="AlphaFoldDB" id="A0AAD9SL07"/>
<feature type="transmembrane region" description="Helical" evidence="5">
    <location>
        <begin position="475"/>
        <end position="499"/>
    </location>
</feature>
<feature type="transmembrane region" description="Helical" evidence="5">
    <location>
        <begin position="56"/>
        <end position="77"/>
    </location>
</feature>
<dbReference type="InterPro" id="IPR036259">
    <property type="entry name" value="MFS_trans_sf"/>
</dbReference>
<evidence type="ECO:0000256" key="2">
    <source>
        <dbReference type="ARBA" id="ARBA00022692"/>
    </source>
</evidence>
<evidence type="ECO:0000313" key="7">
    <source>
        <dbReference type="EMBL" id="KAK2610908.1"/>
    </source>
</evidence>
<evidence type="ECO:0000256" key="5">
    <source>
        <dbReference type="SAM" id="Phobius"/>
    </source>
</evidence>
<feature type="transmembrane region" description="Helical" evidence="5">
    <location>
        <begin position="149"/>
        <end position="171"/>
    </location>
</feature>
<dbReference type="InterPro" id="IPR011701">
    <property type="entry name" value="MFS"/>
</dbReference>
<evidence type="ECO:0000256" key="3">
    <source>
        <dbReference type="ARBA" id="ARBA00022989"/>
    </source>
</evidence>
<keyword evidence="3 5" id="KW-1133">Transmembrane helix</keyword>